<feature type="region of interest" description="Disordered" evidence="1">
    <location>
        <begin position="575"/>
        <end position="608"/>
    </location>
</feature>
<organism evidence="4 5">
    <name type="scientific">Durusdinium trenchii</name>
    <dbReference type="NCBI Taxonomy" id="1381693"/>
    <lineage>
        <taxon>Eukaryota</taxon>
        <taxon>Sar</taxon>
        <taxon>Alveolata</taxon>
        <taxon>Dinophyceae</taxon>
        <taxon>Suessiales</taxon>
        <taxon>Symbiodiniaceae</taxon>
        <taxon>Durusdinium</taxon>
    </lineage>
</organism>
<feature type="compositionally biased region" description="Polar residues" evidence="1">
    <location>
        <begin position="575"/>
        <end position="584"/>
    </location>
</feature>
<name>A0ABP0N694_9DINO</name>
<evidence type="ECO:0000313" key="4">
    <source>
        <dbReference type="EMBL" id="CAK9058582.1"/>
    </source>
</evidence>
<dbReference type="EMBL" id="CAXAMN010021362">
    <property type="protein sequence ID" value="CAK9058582.1"/>
    <property type="molecule type" value="Genomic_DNA"/>
</dbReference>
<sequence length="608" mass="67628">MKFSWLFLLGSTSSSTKAGPVSTSTGVVRVAGLTGVEETALPEDHAVSKAGLSALRFRKLQPREDEVLAALAEQRAAPAPAPAAGGVPKEVWMGYHRLFARDYFERWGHWSTGGPQKLPGAAGAPSPAPAWTDRILFRSKTSPGIMVAQYNMHHNLKQSDHRVIFASLRCSCDEQIAGRRRQRPTAFGEATTLAVEPKEISFKGAKPDVAMQHTVQLSMACASGLLRQRYEVFFETPGGFAWPLAGWNATWWGYWVVCITVEDVDEKGEETDFERYFKYKDDDDNQWVKTTLLRLASPPDRVVSGQLNKLVTGFTEFRQDWSHLPRGWLTYHSFNFIHISGGELTICLEKKTDKLEIMLAKGPRSTNFMQDFSALIRPRNPDRCSAMSHRAAGPGITVARLFEWIDGPLARSWQPYSLMGANCQHFAEELHEFLLNPMRAEDDHKIQELPDVLHTISLQVSANPKVLMHLPPHLSKERSVALTAVTTNGRALEYVGEQFQQDWRVVFLAVQQDGDALEFATEELKKDREVVLAAVQNKGSALKFAHPSLHRDSQLLLAAGWHAPSVFVSTWSSEADASPKSTSRGAEASLENRVSKSPLSAQAFSADY</sequence>
<feature type="compositionally biased region" description="Polar residues" evidence="1">
    <location>
        <begin position="595"/>
        <end position="608"/>
    </location>
</feature>
<evidence type="ECO:0000256" key="2">
    <source>
        <dbReference type="SAM" id="SignalP"/>
    </source>
</evidence>
<feature type="domain" description="DUF4116" evidence="3">
    <location>
        <begin position="505"/>
        <end position="549"/>
    </location>
</feature>
<dbReference type="InterPro" id="IPR025197">
    <property type="entry name" value="DUF4116"/>
</dbReference>
<dbReference type="Proteomes" id="UP001642484">
    <property type="component" value="Unassembled WGS sequence"/>
</dbReference>
<protein>
    <recommendedName>
        <fullName evidence="3">DUF4116 domain-containing protein</fullName>
    </recommendedName>
</protein>
<evidence type="ECO:0000256" key="1">
    <source>
        <dbReference type="SAM" id="MobiDB-lite"/>
    </source>
</evidence>
<feature type="signal peptide" evidence="2">
    <location>
        <begin position="1"/>
        <end position="18"/>
    </location>
</feature>
<dbReference type="Gene3D" id="3.60.10.10">
    <property type="entry name" value="Endonuclease/exonuclease/phosphatase"/>
    <property type="match status" value="1"/>
</dbReference>
<accession>A0ABP0N694</accession>
<dbReference type="InterPro" id="IPR036691">
    <property type="entry name" value="Endo/exonu/phosph_ase_sf"/>
</dbReference>
<dbReference type="SUPFAM" id="SSF56219">
    <property type="entry name" value="DNase I-like"/>
    <property type="match status" value="1"/>
</dbReference>
<keyword evidence="2" id="KW-0732">Signal</keyword>
<keyword evidence="5" id="KW-1185">Reference proteome</keyword>
<evidence type="ECO:0000259" key="3">
    <source>
        <dbReference type="Pfam" id="PF13475"/>
    </source>
</evidence>
<comment type="caution">
    <text evidence="4">The sequence shown here is derived from an EMBL/GenBank/DDBJ whole genome shotgun (WGS) entry which is preliminary data.</text>
</comment>
<feature type="chain" id="PRO_5045393840" description="DUF4116 domain-containing protein" evidence="2">
    <location>
        <begin position="19"/>
        <end position="608"/>
    </location>
</feature>
<proteinExistence type="predicted"/>
<evidence type="ECO:0000313" key="5">
    <source>
        <dbReference type="Proteomes" id="UP001642484"/>
    </source>
</evidence>
<gene>
    <name evidence="4" type="ORF">CCMP2556_LOCUS28884</name>
</gene>
<reference evidence="4 5" key="1">
    <citation type="submission" date="2024-02" db="EMBL/GenBank/DDBJ databases">
        <authorList>
            <person name="Chen Y."/>
            <person name="Shah S."/>
            <person name="Dougan E. K."/>
            <person name="Thang M."/>
            <person name="Chan C."/>
        </authorList>
    </citation>
    <scope>NUCLEOTIDE SEQUENCE [LARGE SCALE GENOMIC DNA]</scope>
</reference>
<dbReference type="Pfam" id="PF13475">
    <property type="entry name" value="DUF4116"/>
    <property type="match status" value="1"/>
</dbReference>